<dbReference type="Pfam" id="PF04909">
    <property type="entry name" value="Amidohydro_2"/>
    <property type="match status" value="1"/>
</dbReference>
<dbReference type="InterPro" id="IPR032466">
    <property type="entry name" value="Metal_Hydrolase"/>
</dbReference>
<proteinExistence type="inferred from homology"/>
<dbReference type="SUPFAM" id="SSF51556">
    <property type="entry name" value="Metallo-dependent hydrolases"/>
    <property type="match status" value="1"/>
</dbReference>
<evidence type="ECO:0000313" key="3">
    <source>
        <dbReference type="EMBL" id="CAB4565013.1"/>
    </source>
</evidence>
<organism evidence="3">
    <name type="scientific">freshwater metagenome</name>
    <dbReference type="NCBI Taxonomy" id="449393"/>
    <lineage>
        <taxon>unclassified sequences</taxon>
        <taxon>metagenomes</taxon>
        <taxon>ecological metagenomes</taxon>
    </lineage>
</organism>
<dbReference type="InterPro" id="IPR006680">
    <property type="entry name" value="Amidohydro-rel"/>
</dbReference>
<dbReference type="EMBL" id="CAEZTS010000002">
    <property type="protein sequence ID" value="CAB4565013.1"/>
    <property type="molecule type" value="Genomic_DNA"/>
</dbReference>
<sequence length="334" mass="38027">MTTPGTQDWLDQVIEDVLEPELEIVDPHHHLWPAGRGLKYQRDDLHRDIDGDTERGGHNVTKTVFMECGAAYDREAPEHLRSLGETRFIADQASSDPRPLIAGIVGHVDLRRDDLDDLLDRHVEAGRGLFRGVRDALSRAEHPDAMMIPGHAPRDLYLDTDFRRGVRRLGERGLTYDSWHYHHQNREFLELARATPETVMVLDHFGTPIGVGPYATRREEIFERWKRDIADIAALPNTVAKIGGLAMPDNGFGWNTADRPPTSDEFLARQSRYYMHAIECFGPDRCMFESNFPVDRLSLSYTVLWNAYKKLTIGFSAAERTALFSGTASRVYRV</sequence>
<protein>
    <submittedName>
        <fullName evidence="3">Unannotated protein</fullName>
    </submittedName>
</protein>
<feature type="domain" description="Amidohydrolase-related" evidence="2">
    <location>
        <begin position="25"/>
        <end position="333"/>
    </location>
</feature>
<comment type="similarity">
    <text evidence="1">Belongs to the metallo-dependent hydrolases superfamily.</text>
</comment>
<dbReference type="Gene3D" id="3.20.20.140">
    <property type="entry name" value="Metal-dependent hydrolases"/>
    <property type="match status" value="1"/>
</dbReference>
<dbReference type="PANTHER" id="PTHR43569">
    <property type="entry name" value="AMIDOHYDROLASE"/>
    <property type="match status" value="1"/>
</dbReference>
<evidence type="ECO:0000256" key="1">
    <source>
        <dbReference type="ARBA" id="ARBA00038310"/>
    </source>
</evidence>
<reference evidence="3" key="1">
    <citation type="submission" date="2020-05" db="EMBL/GenBank/DDBJ databases">
        <authorList>
            <person name="Chiriac C."/>
            <person name="Salcher M."/>
            <person name="Ghai R."/>
            <person name="Kavagutti S V."/>
        </authorList>
    </citation>
    <scope>NUCLEOTIDE SEQUENCE</scope>
</reference>
<gene>
    <name evidence="3" type="ORF">UFOPK1722_00036</name>
</gene>
<accession>A0A6J6DS76</accession>
<dbReference type="PANTHER" id="PTHR43569:SF1">
    <property type="entry name" value="BLL3371 PROTEIN"/>
    <property type="match status" value="1"/>
</dbReference>
<name>A0A6J6DS76_9ZZZZ</name>
<dbReference type="GO" id="GO:0016787">
    <property type="term" value="F:hydrolase activity"/>
    <property type="evidence" value="ECO:0007669"/>
    <property type="project" value="InterPro"/>
</dbReference>
<dbReference type="InterPro" id="IPR052350">
    <property type="entry name" value="Metallo-dep_Lactonases"/>
</dbReference>
<dbReference type="AlphaFoldDB" id="A0A6J6DS76"/>
<evidence type="ECO:0000259" key="2">
    <source>
        <dbReference type="Pfam" id="PF04909"/>
    </source>
</evidence>